<evidence type="ECO:0000313" key="2">
    <source>
        <dbReference type="EMBL" id="OTN68326.1"/>
    </source>
</evidence>
<dbReference type="VEuPathDB" id="PlasmoDB:PKNOH_S03320900"/>
<feature type="compositionally biased region" description="Basic and acidic residues" evidence="1">
    <location>
        <begin position="1358"/>
        <end position="1370"/>
    </location>
</feature>
<feature type="compositionally biased region" description="Acidic residues" evidence="1">
    <location>
        <begin position="1494"/>
        <end position="1505"/>
    </location>
</feature>
<feature type="compositionally biased region" description="Low complexity" evidence="1">
    <location>
        <begin position="704"/>
        <end position="719"/>
    </location>
</feature>
<gene>
    <name evidence="2" type="primary">SEA1</name>
    <name evidence="2" type="ORF">PKNOH_S03320900</name>
</gene>
<feature type="region of interest" description="Disordered" evidence="1">
    <location>
        <begin position="434"/>
        <end position="490"/>
    </location>
</feature>
<dbReference type="OrthoDB" id="387428at2759"/>
<feature type="region of interest" description="Disordered" evidence="1">
    <location>
        <begin position="733"/>
        <end position="755"/>
    </location>
</feature>
<dbReference type="eggNOG" id="ENOG502SCIM">
    <property type="taxonomic scope" value="Eukaryota"/>
</dbReference>
<feature type="region of interest" description="Disordered" evidence="1">
    <location>
        <begin position="64"/>
        <end position="119"/>
    </location>
</feature>
<feature type="compositionally biased region" description="Basic and acidic residues" evidence="1">
    <location>
        <begin position="1455"/>
        <end position="1472"/>
    </location>
</feature>
<feature type="compositionally biased region" description="Acidic residues" evidence="1">
    <location>
        <begin position="435"/>
        <end position="482"/>
    </location>
</feature>
<feature type="compositionally biased region" description="Basic and acidic residues" evidence="1">
    <location>
        <begin position="1383"/>
        <end position="1418"/>
    </location>
</feature>
<protein>
    <submittedName>
        <fullName evidence="2">Putative Schizont egress antigen-1</fullName>
    </submittedName>
</protein>
<feature type="compositionally biased region" description="Basic and acidic residues" evidence="1">
    <location>
        <begin position="529"/>
        <end position="540"/>
    </location>
</feature>
<proteinExistence type="predicted"/>
<feature type="region of interest" description="Disordered" evidence="1">
    <location>
        <begin position="1091"/>
        <end position="1195"/>
    </location>
</feature>
<feature type="compositionally biased region" description="Basic and acidic residues" evidence="1">
    <location>
        <begin position="1217"/>
        <end position="1240"/>
    </location>
</feature>
<reference evidence="2 3" key="1">
    <citation type="submission" date="2017-05" db="EMBL/GenBank/DDBJ databases">
        <title>PacBio assembly of a Plasmodium knowlesi genome sequence with Hi-C correction and manual annotation of the SICAvar gene family.</title>
        <authorList>
            <person name="Lapp S.A."/>
            <person name="Geraldo J.A."/>
            <person name="Chien J.-T."/>
            <person name="Ay F."/>
            <person name="Pakala S.B."/>
            <person name="Batugedara G."/>
            <person name="Humphrey J.C."/>
            <person name="Debarry J.D."/>
            <person name="Le Roch K.G."/>
            <person name="Galinski M.R."/>
            <person name="Kissinger J.C."/>
        </authorList>
    </citation>
    <scope>NUCLEOTIDE SEQUENCE [LARGE SCALE GENOMIC DNA]</scope>
    <source>
        <strain evidence="3">Malayan Strain Pk1 (A+)</strain>
    </source>
</reference>
<feature type="region of interest" description="Disordered" evidence="1">
    <location>
        <begin position="528"/>
        <end position="599"/>
    </location>
</feature>
<dbReference type="VEuPathDB" id="PlasmoDB:PKNH_0606100"/>
<feature type="compositionally biased region" description="Basic and acidic residues" evidence="1">
    <location>
        <begin position="1598"/>
        <end position="1610"/>
    </location>
</feature>
<feature type="compositionally biased region" description="Basic and acidic residues" evidence="1">
    <location>
        <begin position="581"/>
        <end position="590"/>
    </location>
</feature>
<dbReference type="Proteomes" id="UP000195012">
    <property type="component" value="Unassembled WGS sequence"/>
</dbReference>
<feature type="region of interest" description="Disordered" evidence="1">
    <location>
        <begin position="670"/>
        <end position="719"/>
    </location>
</feature>
<feature type="compositionally biased region" description="Acidic residues" evidence="1">
    <location>
        <begin position="1161"/>
        <end position="1177"/>
    </location>
</feature>
<feature type="compositionally biased region" description="Basic residues" evidence="1">
    <location>
        <begin position="100"/>
        <end position="112"/>
    </location>
</feature>
<feature type="compositionally biased region" description="Basic and acidic residues" evidence="1">
    <location>
        <begin position="1120"/>
        <end position="1135"/>
    </location>
</feature>
<feature type="compositionally biased region" description="Acidic residues" evidence="1">
    <location>
        <begin position="1340"/>
        <end position="1357"/>
    </location>
</feature>
<feature type="compositionally biased region" description="Basic and acidic residues" evidence="1">
    <location>
        <begin position="954"/>
        <end position="963"/>
    </location>
</feature>
<evidence type="ECO:0000256" key="1">
    <source>
        <dbReference type="SAM" id="MobiDB-lite"/>
    </source>
</evidence>
<feature type="region of interest" description="Disordered" evidence="1">
    <location>
        <begin position="996"/>
        <end position="1026"/>
    </location>
</feature>
<sequence>MGDHQNVSTQEEDQLCYIDRYDINELIGGIEQNDGAAQWNESNSVCEYEIPFLFCNKESNREDSERNSSVSYLDDGASTIISKQDEDNGTEEDSIEQIKTRKRQTSKTKGKGNGKNEQTTKEKINIIFIPSDGSGLNNFEELLSMKNMSNEKVEKKLNERVYQICCKSVADINTYNLNKVRKGSERQKRGSLHVEHIDYGDIFLSIRDSVRRRERRSNKNLLLDDSRTQLGGRKEQLRRYTNAEEHQQRILMKRKVKNAYNYRCNGENFFKAYRKKDILYYHPIEDRIIEKGASHSRRRKVVAPYIQHLGTNKRRSYVPPADDRHVIPYDEVTVEDKKFVSNLYINGKGEKENVMYSSSDYEKKKSSHFSGEAIAQRNKIIIHSGRSPRGADTISEEGEISRNLPPLGEKIFPCEEHVGVEEQYYLSGRHNSEVEQQEMEQQEVEQQEVEEREMEQQEMEQQEMEQQEMEQQEMEQQEMEQQEMEKQAGSAITTVAEIGQRDKPPGEGGTSEFELNVVFDSSGILPEGIWREESGGDGKNKAYACLGDGQPGEGRVSGNASVENDEDRKKEEDYENTSHPINEHQTETRENTAPNGRNANELCHWEEEVEGACDESVVSLESLRKSGGDGGNSFLSIRDDKEYFDLLVRKYEKTKVSLDGSDLLSIIVSDAPGEEVPTGDAVPMEEEVLPTGEEVPTGEEAPTGEEVPIGEETPTGEEVPTVEEVLPTGEVEPVEEEVPMEEEAPTAEEVPMEEVEPVEEKIPTGEEAPADDAPQIGRYEELLENDMCDLYNLKMHDLKTLKKCDFGLSKNLLIKDIFVYHSNLLEEDMDPLDEFDMEDAERRNDETIDEDDGEIKGFLAKLKADVTSQISLSKEDNEQAFDLLDSVHANSCYYDCNGGEDFPVGSKLNLSDLDDDVGGTAGSAVDGALMDGALMDGAVESPPGGGSLFGTPRKMGEERKDTECQTEFPLDFSRNTNRTPRKKSVEVILVKKRLKRMKEKDDEEAQEGQKKWGVSQTDPKDRCRRYPRRNRIKTLRYWIGERELTKRNPYTGEIDVVGFSECTNLEDLSPHIIGPIKYKALNLRDMYSLSADDEEGGRRRGSDSVDDDSGDGLVGFHTDGQADGRVKTHASDHRGVGKGRKRRRSKEKETHERDDDVERDREDEEGDQDQEKNEEDSDRVATQMFSRSDNVSKKRRKRKFINIVNYIKKRKKKKLIKSVDKVEGQEALSTKEGKEQKGNDVPEGDATCIGDTPMGCENPEGKQNAEENKENLFYDENTWRFEEEVADVEVDSPKASLRESLGGDEVPGEEPLIGEQLIEEPLIGEQLIGEQLIEEQPIEEQPIEEQPIEEQPIEEQPIEERPDELPHIEATDQLVANEGSLEEETKEKAMEREGEEGKGVKSDGIDENTKDSAKNMLEKKKKAEKKKKDEKRKIKERRIDQMYKKLSMFNLDFLPSDRKVKASKGVKKDITKGRKKKNQEREESTQKEQISGETQDDTQGGEDKDDVQKSENTASAYYSELNGQKVDAILRTDDVGSTSGEEADSKIELKEGITNGTVEEIEQQLALSGGLSVEANPDDSEGKPLFGDQHEYNQQSKDNADNVKTEVEGEVDREVNLSGIEEKMDAVISANVDKVEEYTFRLVQSSENDTMDIPIAGEEEGHATYCGSATQDESKELLIEQGEGDLCIATPQNEGDKLNHMKEVINDEGRKFERNEKIKKVNSIEEETEMADEVEDMQENDALNEVPSSNRTDGHVDVEEKNNETMCTKPSRNYNTVLKRDVRVKIVHFDVDRRKHRRNKTRGVPNPMSMRRRGMEAENVTDRMGEVVDRLYGPTNILHGLTYKLNEVNIPQKLLLKNCVFTGSPHFQEVFPPCGSLSLVQKNLFSDNKVKLSLYSIRMIPGEKYRSSSLHHNLVGYVDGGEKIKIVLGNQERCFERGDFFFIPRFRSFMVDNCSREECVVYVCPVGASIPATD</sequence>
<feature type="region of interest" description="Disordered" evidence="1">
    <location>
        <begin position="939"/>
        <end position="964"/>
    </location>
</feature>
<feature type="compositionally biased region" description="Basic residues" evidence="1">
    <location>
        <begin position="1419"/>
        <end position="1430"/>
    </location>
</feature>
<comment type="caution">
    <text evidence="2">The sequence shown here is derived from an EMBL/GenBank/DDBJ whole genome shotgun (WGS) entry which is preliminary data.</text>
</comment>
<feature type="compositionally biased region" description="Basic and acidic residues" evidence="1">
    <location>
        <begin position="1146"/>
        <end position="1160"/>
    </location>
</feature>
<dbReference type="EMBL" id="NETL01000017">
    <property type="protein sequence ID" value="OTN68326.1"/>
    <property type="molecule type" value="Genomic_DNA"/>
</dbReference>
<feature type="region of interest" description="Disordered" evidence="1">
    <location>
        <begin position="1340"/>
        <end position="1610"/>
    </location>
</feature>
<organism evidence="2 3">
    <name type="scientific">Plasmodium knowlesi</name>
    <dbReference type="NCBI Taxonomy" id="5850"/>
    <lineage>
        <taxon>Eukaryota</taxon>
        <taxon>Sar</taxon>
        <taxon>Alveolata</taxon>
        <taxon>Apicomplexa</taxon>
        <taxon>Aconoidasida</taxon>
        <taxon>Haemosporida</taxon>
        <taxon>Plasmodiidae</taxon>
        <taxon>Plasmodium</taxon>
        <taxon>Plasmodium (Plasmodium)</taxon>
    </lineage>
</organism>
<feature type="region of interest" description="Disordered" evidence="1">
    <location>
        <begin position="1210"/>
        <end position="1267"/>
    </location>
</feature>
<accession>A0A1Y3DYE1</accession>
<evidence type="ECO:0000313" key="3">
    <source>
        <dbReference type="Proteomes" id="UP000195012"/>
    </source>
</evidence>
<feature type="region of interest" description="Disordered" evidence="1">
    <location>
        <begin position="1287"/>
        <end position="1309"/>
    </location>
</feature>
<feature type="compositionally biased region" description="Basic residues" evidence="1">
    <location>
        <begin position="1136"/>
        <end position="1145"/>
    </location>
</feature>
<feature type="compositionally biased region" description="Basic and acidic residues" evidence="1">
    <location>
        <begin position="1431"/>
        <end position="1443"/>
    </location>
</feature>
<dbReference type="VEuPathDB" id="PlasmoDB:PKA1H_060011000"/>
<name>A0A1Y3DYE1_PLAKN</name>